<feature type="signal peptide" evidence="1">
    <location>
        <begin position="1"/>
        <end position="24"/>
    </location>
</feature>
<dbReference type="EMBL" id="CP003382">
    <property type="protein sequence ID" value="AFZ69087.1"/>
    <property type="molecule type" value="Genomic_DNA"/>
</dbReference>
<name>L0A7E1_DEIPD</name>
<protein>
    <submittedName>
        <fullName evidence="2">Putative peptidase</fullName>
    </submittedName>
</protein>
<sequence>MNRPLIMMLSGALLAGASVSCAQAGASPAAELPLGEQARVFPGASDIRVQRAADGRITLSGKLDGVAFAAKLPAVWNKSTLLYAHGYVQPTSSEPDPAQTVESAFLNTPLNQGYAVAASAYRKTGYAVNSGIERTARLKAFMDTLGSVRAYAVGHSMGGNIVVGLVEKFPNAFVGALSLCGVTGGWYEEQRYLTDFRLIYDVLTRNTPYALPGSGNILEPHPGLTVEAVQKSVGNLFASAARNATGPEAQLVGAVAGFAGAHPDPVSFVTALAGSAYGLTDSLATTGGNAYSNVGKRYQSRDPRFAGLEARVNSGVERLQADARAADYLRANYSPMGRFTAKVLSVHNTIDPLVPYEHAAIFRRTVSAAENLDNLVQQTVDPLPWQQASVTNSGHCHFSKREHDIAWETLRLWTEHGVKPQDGKNITAK</sequence>
<dbReference type="HOGENOM" id="CLU_600940_0_0_0"/>
<dbReference type="RefSeq" id="WP_015237383.1">
    <property type="nucleotide sequence ID" value="NC_019793.1"/>
</dbReference>
<organism evidence="2 3">
    <name type="scientific">Deinococcus peraridilitoris (strain DSM 19664 / LMG 22246 / CIP 109416 / KR-200)</name>
    <dbReference type="NCBI Taxonomy" id="937777"/>
    <lineage>
        <taxon>Bacteria</taxon>
        <taxon>Thermotogati</taxon>
        <taxon>Deinococcota</taxon>
        <taxon>Deinococci</taxon>
        <taxon>Deinococcales</taxon>
        <taxon>Deinococcaceae</taxon>
        <taxon>Deinococcus</taxon>
    </lineage>
</organism>
<dbReference type="AlphaFoldDB" id="L0A7E1"/>
<evidence type="ECO:0000313" key="3">
    <source>
        <dbReference type="Proteomes" id="UP000010467"/>
    </source>
</evidence>
<dbReference type="STRING" id="937777.Deipe_3661"/>
<proteinExistence type="predicted"/>
<dbReference type="PATRIC" id="fig|937777.3.peg.3672"/>
<evidence type="ECO:0000313" key="2">
    <source>
        <dbReference type="EMBL" id="AFZ69087.1"/>
    </source>
</evidence>
<accession>L0A7E1</accession>
<keyword evidence="3" id="KW-1185">Reference proteome</keyword>
<dbReference type="InterPro" id="IPR029058">
    <property type="entry name" value="AB_hydrolase_fold"/>
</dbReference>
<dbReference type="eggNOG" id="COG1073">
    <property type="taxonomic scope" value="Bacteria"/>
</dbReference>
<dbReference type="Gene3D" id="3.40.50.1820">
    <property type="entry name" value="alpha/beta hydrolase"/>
    <property type="match status" value="2"/>
</dbReference>
<keyword evidence="1" id="KW-0732">Signal</keyword>
<gene>
    <name evidence="2" type="ordered locus">Deipe_3661</name>
</gene>
<dbReference type="OrthoDB" id="7197847at2"/>
<feature type="chain" id="PRO_5003939637" evidence="1">
    <location>
        <begin position="25"/>
        <end position="429"/>
    </location>
</feature>
<dbReference type="PROSITE" id="PS51257">
    <property type="entry name" value="PROKAR_LIPOPROTEIN"/>
    <property type="match status" value="1"/>
</dbReference>
<evidence type="ECO:0000256" key="1">
    <source>
        <dbReference type="SAM" id="SignalP"/>
    </source>
</evidence>
<dbReference type="KEGG" id="dpd:Deipe_3661"/>
<reference evidence="3" key="1">
    <citation type="submission" date="2012-03" db="EMBL/GenBank/DDBJ databases">
        <title>Complete sequence of chromosome of Deinococcus peraridilitoris DSM 19664.</title>
        <authorList>
            <person name="Lucas S."/>
            <person name="Copeland A."/>
            <person name="Lapidus A."/>
            <person name="Glavina del Rio T."/>
            <person name="Dalin E."/>
            <person name="Tice H."/>
            <person name="Bruce D."/>
            <person name="Goodwin L."/>
            <person name="Pitluck S."/>
            <person name="Peters L."/>
            <person name="Mikhailova N."/>
            <person name="Lu M."/>
            <person name="Kyrpides N."/>
            <person name="Mavromatis K."/>
            <person name="Ivanova N."/>
            <person name="Brettin T."/>
            <person name="Detter J.C."/>
            <person name="Han C."/>
            <person name="Larimer F."/>
            <person name="Land M."/>
            <person name="Hauser L."/>
            <person name="Markowitz V."/>
            <person name="Cheng J.-F."/>
            <person name="Hugenholtz P."/>
            <person name="Woyke T."/>
            <person name="Wu D."/>
            <person name="Pukall R."/>
            <person name="Steenblock K."/>
            <person name="Brambilla E."/>
            <person name="Klenk H.-P."/>
            <person name="Eisen J.A."/>
        </authorList>
    </citation>
    <scope>NUCLEOTIDE SEQUENCE [LARGE SCALE GENOMIC DNA]</scope>
    <source>
        <strain evidence="3">DSM 19664 / LMG 22246 / CIP 109416 / KR-200</strain>
    </source>
</reference>
<dbReference type="Proteomes" id="UP000010467">
    <property type="component" value="Chromosome"/>
</dbReference>
<dbReference type="SUPFAM" id="SSF53474">
    <property type="entry name" value="alpha/beta-Hydrolases"/>
    <property type="match status" value="2"/>
</dbReference>